<dbReference type="GO" id="GO:0044528">
    <property type="term" value="P:regulation of mitochondrial mRNA stability"/>
    <property type="evidence" value="ECO:0007669"/>
    <property type="project" value="InterPro"/>
</dbReference>
<protein>
    <recommendedName>
        <fullName evidence="1">FAST kinase leucine-rich domain-containing protein</fullName>
    </recommendedName>
</protein>
<sequence length="235" mass="27194">MQFVLTFATLHIFHKDLMDVASREVLQKIEQCRSKDVAKFIWSFVTLNYEPTDWKLVVDVLQARVEELQEEMATFPIYFISFLLSLAYINIYPSDLLKTVFSDGFLQRIKEYEEREGVDLRSNLYTLDAAVSLESPVKLEQGLNLEYLTSKPFPHQMLGDIREELKQRSELREVADCIKSIVGGNEYCRVHFILPYMRTAGVRGKEVRFTGLQTRAISQYNDPTSMVGCNGQRTI</sequence>
<dbReference type="EMBL" id="MRZV01001048">
    <property type="protein sequence ID" value="PIK41138.1"/>
    <property type="molecule type" value="Genomic_DNA"/>
</dbReference>
<evidence type="ECO:0000313" key="3">
    <source>
        <dbReference type="Proteomes" id="UP000230750"/>
    </source>
</evidence>
<dbReference type="OrthoDB" id="10064757at2759"/>
<dbReference type="GO" id="GO:0035770">
    <property type="term" value="C:ribonucleoprotein granule"/>
    <property type="evidence" value="ECO:0007669"/>
    <property type="project" value="TreeGrafter"/>
</dbReference>
<dbReference type="PANTHER" id="PTHR21228:SF40">
    <property type="entry name" value="LD45607P"/>
    <property type="match status" value="1"/>
</dbReference>
<comment type="caution">
    <text evidence="2">The sequence shown here is derived from an EMBL/GenBank/DDBJ whole genome shotgun (WGS) entry which is preliminary data.</text>
</comment>
<keyword evidence="3" id="KW-1185">Reference proteome</keyword>
<feature type="domain" description="FAST kinase leucine-rich" evidence="1">
    <location>
        <begin position="38"/>
        <end position="109"/>
    </location>
</feature>
<dbReference type="GO" id="GO:0005759">
    <property type="term" value="C:mitochondrial matrix"/>
    <property type="evidence" value="ECO:0007669"/>
    <property type="project" value="TreeGrafter"/>
</dbReference>
<dbReference type="InterPro" id="IPR050870">
    <property type="entry name" value="FAST_kinase"/>
</dbReference>
<gene>
    <name evidence="2" type="ORF">BSL78_22001</name>
</gene>
<dbReference type="Proteomes" id="UP000230750">
    <property type="component" value="Unassembled WGS sequence"/>
</dbReference>
<dbReference type="PANTHER" id="PTHR21228">
    <property type="entry name" value="FAST LEU-RICH DOMAIN-CONTAINING"/>
    <property type="match status" value="1"/>
</dbReference>
<accession>A0A2G8JZG9</accession>
<proteinExistence type="predicted"/>
<organism evidence="2 3">
    <name type="scientific">Stichopus japonicus</name>
    <name type="common">Sea cucumber</name>
    <dbReference type="NCBI Taxonomy" id="307972"/>
    <lineage>
        <taxon>Eukaryota</taxon>
        <taxon>Metazoa</taxon>
        <taxon>Echinodermata</taxon>
        <taxon>Eleutherozoa</taxon>
        <taxon>Echinozoa</taxon>
        <taxon>Holothuroidea</taxon>
        <taxon>Aspidochirotacea</taxon>
        <taxon>Aspidochirotida</taxon>
        <taxon>Stichopodidae</taxon>
        <taxon>Apostichopus</taxon>
    </lineage>
</organism>
<evidence type="ECO:0000259" key="1">
    <source>
        <dbReference type="Pfam" id="PF06743"/>
    </source>
</evidence>
<dbReference type="AlphaFoldDB" id="A0A2G8JZG9"/>
<dbReference type="GO" id="GO:0003723">
    <property type="term" value="F:RNA binding"/>
    <property type="evidence" value="ECO:0007669"/>
    <property type="project" value="TreeGrafter"/>
</dbReference>
<name>A0A2G8JZG9_STIJA</name>
<dbReference type="InterPro" id="IPR010622">
    <property type="entry name" value="FAST_Leu-rich"/>
</dbReference>
<dbReference type="GO" id="GO:0000963">
    <property type="term" value="P:mitochondrial RNA processing"/>
    <property type="evidence" value="ECO:0007669"/>
    <property type="project" value="TreeGrafter"/>
</dbReference>
<dbReference type="Pfam" id="PF06743">
    <property type="entry name" value="FAST_1"/>
    <property type="match status" value="1"/>
</dbReference>
<evidence type="ECO:0000313" key="2">
    <source>
        <dbReference type="EMBL" id="PIK41138.1"/>
    </source>
</evidence>
<reference evidence="2 3" key="1">
    <citation type="journal article" date="2017" name="PLoS Biol.">
        <title>The sea cucumber genome provides insights into morphological evolution and visceral regeneration.</title>
        <authorList>
            <person name="Zhang X."/>
            <person name="Sun L."/>
            <person name="Yuan J."/>
            <person name="Sun Y."/>
            <person name="Gao Y."/>
            <person name="Zhang L."/>
            <person name="Li S."/>
            <person name="Dai H."/>
            <person name="Hamel J.F."/>
            <person name="Liu C."/>
            <person name="Yu Y."/>
            <person name="Liu S."/>
            <person name="Lin W."/>
            <person name="Guo K."/>
            <person name="Jin S."/>
            <person name="Xu P."/>
            <person name="Storey K.B."/>
            <person name="Huan P."/>
            <person name="Zhang T."/>
            <person name="Zhou Y."/>
            <person name="Zhang J."/>
            <person name="Lin C."/>
            <person name="Li X."/>
            <person name="Xing L."/>
            <person name="Huo D."/>
            <person name="Sun M."/>
            <person name="Wang L."/>
            <person name="Mercier A."/>
            <person name="Li F."/>
            <person name="Yang H."/>
            <person name="Xiang J."/>
        </authorList>
    </citation>
    <scope>NUCLEOTIDE SEQUENCE [LARGE SCALE GENOMIC DNA]</scope>
    <source>
        <strain evidence="2">Shaxun</strain>
        <tissue evidence="2">Muscle</tissue>
    </source>
</reference>